<evidence type="ECO:0000313" key="4">
    <source>
        <dbReference type="RefSeq" id="XP_019089241.1"/>
    </source>
</evidence>
<dbReference type="Pfam" id="PF04642">
    <property type="entry name" value="DUF601"/>
    <property type="match status" value="1"/>
</dbReference>
<proteinExistence type="predicted"/>
<keyword evidence="1" id="KW-0175">Coiled coil</keyword>
<dbReference type="GeneID" id="109128027"/>
<reference evidence="4" key="2">
    <citation type="submission" date="2025-08" db="UniProtKB">
        <authorList>
            <consortium name="RefSeq"/>
        </authorList>
    </citation>
    <scope>IDENTIFICATION</scope>
    <source>
        <tissue evidence="4">Leaf</tissue>
    </source>
</reference>
<evidence type="ECO:0000313" key="3">
    <source>
        <dbReference type="Proteomes" id="UP000694864"/>
    </source>
</evidence>
<dbReference type="PANTHER" id="PTHR31099">
    <property type="entry name" value="OS06G0165300 PROTEIN"/>
    <property type="match status" value="1"/>
</dbReference>
<evidence type="ECO:0000256" key="1">
    <source>
        <dbReference type="SAM" id="Coils"/>
    </source>
</evidence>
<accession>A0ABM1QR53</accession>
<dbReference type="InterPro" id="IPR006736">
    <property type="entry name" value="DUF601"/>
</dbReference>
<reference evidence="3" key="1">
    <citation type="journal article" date="2014" name="Nat. Commun.">
        <title>The emerging biofuel crop Camelina sativa retains a highly undifferentiated hexaploid genome structure.</title>
        <authorList>
            <person name="Kagale S."/>
            <person name="Koh C."/>
            <person name="Nixon J."/>
            <person name="Bollina V."/>
            <person name="Clarke W.E."/>
            <person name="Tuteja R."/>
            <person name="Spillane C."/>
            <person name="Robinson S.J."/>
            <person name="Links M.G."/>
            <person name="Clarke C."/>
            <person name="Higgins E.E."/>
            <person name="Huebert T."/>
            <person name="Sharpe A.G."/>
            <person name="Parkin I.A."/>
        </authorList>
    </citation>
    <scope>NUCLEOTIDE SEQUENCE [LARGE SCALE GENOMIC DNA]</scope>
    <source>
        <strain evidence="3">cv. DH55</strain>
    </source>
</reference>
<feature type="compositionally biased region" description="Basic and acidic residues" evidence="2">
    <location>
        <begin position="297"/>
        <end position="310"/>
    </location>
</feature>
<dbReference type="PANTHER" id="PTHR31099:SF37">
    <property type="entry name" value="MYOSIN HEAVY CHAIN-LIKE PROTEIN"/>
    <property type="match status" value="1"/>
</dbReference>
<evidence type="ECO:0000256" key="2">
    <source>
        <dbReference type="SAM" id="MobiDB-lite"/>
    </source>
</evidence>
<sequence length="659" mass="73137">MSPPKSTPSRAGKLLIPGIYGPHPPSILSEDDITEIRGSCGIALEVKILIPSASESLENPPPGYCCAFVKFFSACGLPFPLPELIIQMMSELGFALPQMCPNFVRTVLYLQTLAEEHGYKLSLADFLHIYTVKTGRTKGTLYVSPLSGLKVFDDLPEKDENGRNFHFERGQLSPTFVEYFSWPCEGQIAWDSFSCERIRESGARLRSCSYILSTEPRFLDTSSMAYREEKAFRRDLENTKKEAKRLMSNSLAKGKAHIPAKSPDSCASKESGVPAPVSECGRAAGGSQQTELSKKRKEPETSSSSREKVRARTSSSGDGRSRSGSRDGVPPSEKKFGDPLQAKESGGPSSKLPPKEQRYSSRAPPPSPADLMRSFVRPGVRVLPFADMSEVNRRNFFRFTDRVGEMMIEFNNSIASYENQLFASPSVSEMTKLKDKVAELEIQVEEFTGLEAINAKTVEKAEQIRSRVKKAELQVLDLGIANEDLRGKLKKAGDLYYEAAESEKAAKNKLHVVKLRNQLLEASHSCEMEKVRREERQSMRRSLCSLIEDVRAHFEEREHLTPDLVRAAEIKANRMLIEQISKGEIADLEAELESILADEEKADGDVVKMSNQELEVIRANTPMADAPEVSLSELFLNVPEELTVSAVDHSSGPDLPSTS</sequence>
<feature type="coiled-coil region" evidence="1">
    <location>
        <begin position="430"/>
        <end position="474"/>
    </location>
</feature>
<keyword evidence="3" id="KW-1185">Reference proteome</keyword>
<dbReference type="Proteomes" id="UP000694864">
    <property type="component" value="Chromosome 12"/>
</dbReference>
<dbReference type="RefSeq" id="XP_019089241.1">
    <property type="nucleotide sequence ID" value="XM_019233696.1"/>
</dbReference>
<protein>
    <submittedName>
        <fullName evidence="4">Uncharacterized protein At3g60930, chloroplastic-like</fullName>
    </submittedName>
</protein>
<name>A0ABM1QR53_CAMSA</name>
<feature type="region of interest" description="Disordered" evidence="2">
    <location>
        <begin position="249"/>
        <end position="372"/>
    </location>
</feature>
<organism evidence="3 4">
    <name type="scientific">Camelina sativa</name>
    <name type="common">False flax</name>
    <name type="synonym">Myagrum sativum</name>
    <dbReference type="NCBI Taxonomy" id="90675"/>
    <lineage>
        <taxon>Eukaryota</taxon>
        <taxon>Viridiplantae</taxon>
        <taxon>Streptophyta</taxon>
        <taxon>Embryophyta</taxon>
        <taxon>Tracheophyta</taxon>
        <taxon>Spermatophyta</taxon>
        <taxon>Magnoliopsida</taxon>
        <taxon>eudicotyledons</taxon>
        <taxon>Gunneridae</taxon>
        <taxon>Pentapetalae</taxon>
        <taxon>rosids</taxon>
        <taxon>malvids</taxon>
        <taxon>Brassicales</taxon>
        <taxon>Brassicaceae</taxon>
        <taxon>Camelineae</taxon>
        <taxon>Camelina</taxon>
    </lineage>
</organism>
<gene>
    <name evidence="4" type="primary">LOC109128027</name>
</gene>